<reference evidence="2" key="1">
    <citation type="journal article" date="2019" name="Int. J. Syst. Evol. Microbiol.">
        <title>The Global Catalogue of Microorganisms (GCM) 10K type strain sequencing project: providing services to taxonomists for standard genome sequencing and annotation.</title>
        <authorList>
            <consortium name="The Broad Institute Genomics Platform"/>
            <consortium name="The Broad Institute Genome Sequencing Center for Infectious Disease"/>
            <person name="Wu L."/>
            <person name="Ma J."/>
        </authorList>
    </citation>
    <scope>NUCLEOTIDE SEQUENCE [LARGE SCALE GENOMIC DNA]</scope>
    <source>
        <strain evidence="2">JCM 11896</strain>
    </source>
</reference>
<protein>
    <recommendedName>
        <fullName evidence="3">DinB family protein</fullName>
    </recommendedName>
</protein>
<accession>A0ABP4I4U8</accession>
<comment type="caution">
    <text evidence="1">The sequence shown here is derived from an EMBL/GenBank/DDBJ whole genome shotgun (WGS) entry which is preliminary data.</text>
</comment>
<sequence length="183" mass="20444">MRSEPWNEGTAREALILLRQAHEAWTTLMPTALAPDQDSDPVQTLRTLHQHITLALAWVRGLDDMAHARDGLAGYPDTWNDPGVELVDAAVYACNRVVHQLIHVGRYNQGGRSYPRTYPVTYNPASLTWVTAEALPPESADSGRMPWRRRTAYLNRWAGQPMTDGLAEIRAFMDAEIGPAVEV</sequence>
<gene>
    <name evidence="1" type="ORF">GCM10009613_05550</name>
</gene>
<proteinExistence type="predicted"/>
<keyword evidence="2" id="KW-1185">Reference proteome</keyword>
<name>A0ABP4I4U8_9PSEU</name>
<evidence type="ECO:0008006" key="3">
    <source>
        <dbReference type="Google" id="ProtNLM"/>
    </source>
</evidence>
<dbReference type="RefSeq" id="WP_344017981.1">
    <property type="nucleotide sequence ID" value="NZ_BAAAJK010000001.1"/>
</dbReference>
<dbReference type="Proteomes" id="UP001501414">
    <property type="component" value="Unassembled WGS sequence"/>
</dbReference>
<dbReference type="EMBL" id="BAAAJK010000001">
    <property type="protein sequence ID" value="GAA1380741.1"/>
    <property type="molecule type" value="Genomic_DNA"/>
</dbReference>
<evidence type="ECO:0000313" key="2">
    <source>
        <dbReference type="Proteomes" id="UP001501414"/>
    </source>
</evidence>
<organism evidence="1 2">
    <name type="scientific">Pseudonocardia kongjuensis</name>
    <dbReference type="NCBI Taxonomy" id="102227"/>
    <lineage>
        <taxon>Bacteria</taxon>
        <taxon>Bacillati</taxon>
        <taxon>Actinomycetota</taxon>
        <taxon>Actinomycetes</taxon>
        <taxon>Pseudonocardiales</taxon>
        <taxon>Pseudonocardiaceae</taxon>
        <taxon>Pseudonocardia</taxon>
    </lineage>
</organism>
<evidence type="ECO:0000313" key="1">
    <source>
        <dbReference type="EMBL" id="GAA1380741.1"/>
    </source>
</evidence>